<dbReference type="InterPro" id="IPR036259">
    <property type="entry name" value="MFS_trans_sf"/>
</dbReference>
<keyword evidence="9" id="KW-1185">Reference proteome</keyword>
<evidence type="ECO:0000256" key="1">
    <source>
        <dbReference type="ARBA" id="ARBA00004651"/>
    </source>
</evidence>
<evidence type="ECO:0000256" key="4">
    <source>
        <dbReference type="ARBA" id="ARBA00022989"/>
    </source>
</evidence>
<feature type="transmembrane region" description="Helical" evidence="6">
    <location>
        <begin position="241"/>
        <end position="258"/>
    </location>
</feature>
<sequence>MTQALTSDAVGAPRSLRAVWPAMVGLSAVFLVEMLDNTLLNVALPTIGRDLRASTTQLQWVTGSYTVVFGGLMLFFGAVADRFGRRRVMFVGLGLLAVASFGTLFVRTADELIVVRLVMGTAAAMTAPGSMALSFRLFDQDALRMRASAVISSVGLVGVAVGPTVAGLLLAVTPWQVLLVVNAPVAVLAAIGIRAGIPADTAEDLHRDPIDVPGAVLGTLTIALALVAPTLFVQIGAGSRLAWACAAGAVVSAGCFVLRERAARHPLVDLRLVARPLVASGLAYQSALGLATAGLTYTVTLQLQLAWGWSPALAAVGMFPLVITMIVIGPFVDRIVDGLGAGRSTTLGATAVVAGLAIYGLLGRSGYGWIAVALVLVSAGMRVVMITSAVNVLRGLPPERTSLGAALSDTAQEVSNAIGVAVSGTVLAAIFVGDIASPHWTNAQVSQFQNAVTIAILALAAVAAALVIAAPLRARASRASTAATSEA</sequence>
<dbReference type="STRING" id="298654.FraEuI1c_3852"/>
<dbReference type="HOGENOM" id="CLU_000960_28_2_11"/>
<dbReference type="RefSeq" id="WP_013424977.1">
    <property type="nucleotide sequence ID" value="NC_014666.1"/>
</dbReference>
<evidence type="ECO:0000259" key="7">
    <source>
        <dbReference type="PROSITE" id="PS50850"/>
    </source>
</evidence>
<keyword evidence="4 6" id="KW-1133">Transmembrane helix</keyword>
<dbReference type="PANTHER" id="PTHR42718:SF9">
    <property type="entry name" value="MAJOR FACILITATOR SUPERFAMILY MULTIDRUG TRANSPORTER MFSC"/>
    <property type="match status" value="1"/>
</dbReference>
<dbReference type="GO" id="GO:0022857">
    <property type="term" value="F:transmembrane transporter activity"/>
    <property type="evidence" value="ECO:0007669"/>
    <property type="project" value="InterPro"/>
</dbReference>
<dbReference type="OrthoDB" id="7375466at2"/>
<evidence type="ECO:0000256" key="6">
    <source>
        <dbReference type="SAM" id="Phobius"/>
    </source>
</evidence>
<feature type="transmembrane region" description="Helical" evidence="6">
    <location>
        <begin position="214"/>
        <end position="235"/>
    </location>
</feature>
<evidence type="ECO:0000256" key="3">
    <source>
        <dbReference type="ARBA" id="ARBA00022692"/>
    </source>
</evidence>
<dbReference type="InterPro" id="IPR020846">
    <property type="entry name" value="MFS_dom"/>
</dbReference>
<feature type="transmembrane region" description="Helical" evidence="6">
    <location>
        <begin position="368"/>
        <end position="393"/>
    </location>
</feature>
<keyword evidence="2" id="KW-0813">Transport</keyword>
<keyword evidence="5 6" id="KW-0472">Membrane</keyword>
<dbReference type="Gene3D" id="1.20.1250.20">
    <property type="entry name" value="MFS general substrate transporter like domains"/>
    <property type="match status" value="1"/>
</dbReference>
<dbReference type="eggNOG" id="COG0477">
    <property type="taxonomic scope" value="Bacteria"/>
</dbReference>
<dbReference type="Gene3D" id="1.20.1720.10">
    <property type="entry name" value="Multidrug resistance protein D"/>
    <property type="match status" value="1"/>
</dbReference>
<feature type="transmembrane region" description="Helical" evidence="6">
    <location>
        <begin position="20"/>
        <end position="40"/>
    </location>
</feature>
<protein>
    <submittedName>
        <fullName evidence="8">Major facilitator superfamily MFS_1</fullName>
    </submittedName>
</protein>
<feature type="transmembrane region" description="Helical" evidence="6">
    <location>
        <begin position="312"/>
        <end position="332"/>
    </location>
</feature>
<comment type="subcellular location">
    <subcellularLocation>
        <location evidence="1">Cell membrane</location>
        <topology evidence="1">Multi-pass membrane protein</topology>
    </subcellularLocation>
</comment>
<feature type="transmembrane region" description="Helical" evidence="6">
    <location>
        <begin position="175"/>
        <end position="193"/>
    </location>
</feature>
<dbReference type="InParanoid" id="E3J480"/>
<accession>E3J480</accession>
<dbReference type="InterPro" id="IPR011701">
    <property type="entry name" value="MFS"/>
</dbReference>
<dbReference type="PRINTS" id="PR01036">
    <property type="entry name" value="TCRTETB"/>
</dbReference>
<dbReference type="PANTHER" id="PTHR42718">
    <property type="entry name" value="MAJOR FACILITATOR SUPERFAMILY MULTIDRUG TRANSPORTER MFSC"/>
    <property type="match status" value="1"/>
</dbReference>
<dbReference type="Pfam" id="PF07690">
    <property type="entry name" value="MFS_1"/>
    <property type="match status" value="1"/>
</dbReference>
<gene>
    <name evidence="8" type="ordered locus">FraEuI1c_3852</name>
</gene>
<evidence type="ECO:0000313" key="8">
    <source>
        <dbReference type="EMBL" id="ADP81859.1"/>
    </source>
</evidence>
<proteinExistence type="predicted"/>
<dbReference type="Proteomes" id="UP000002484">
    <property type="component" value="Chromosome"/>
</dbReference>
<name>E3J480_PSEI1</name>
<reference evidence="8 9" key="1">
    <citation type="submission" date="2010-10" db="EMBL/GenBank/DDBJ databases">
        <title>Complete sequence of Frankia sp. EuI1c.</title>
        <authorList>
            <consortium name="US DOE Joint Genome Institute"/>
            <person name="Lucas S."/>
            <person name="Copeland A."/>
            <person name="Lapidus A."/>
            <person name="Cheng J.-F."/>
            <person name="Bruce D."/>
            <person name="Goodwin L."/>
            <person name="Pitluck S."/>
            <person name="Chertkov O."/>
            <person name="Detter J.C."/>
            <person name="Han C."/>
            <person name="Tapia R."/>
            <person name="Land M."/>
            <person name="Hauser L."/>
            <person name="Jeffries C."/>
            <person name="Kyrpides N."/>
            <person name="Ivanova N."/>
            <person name="Mikhailova N."/>
            <person name="Beauchemin N."/>
            <person name="Sen A."/>
            <person name="Sur S.A."/>
            <person name="Gtari M."/>
            <person name="Wall L."/>
            <person name="Tisa L."/>
            <person name="Woyke T."/>
        </authorList>
    </citation>
    <scope>NUCLEOTIDE SEQUENCE [LARGE SCALE GENOMIC DNA]</scope>
    <source>
        <strain evidence="9">DSM 45817 / CECT 9037 / EuI1c</strain>
    </source>
</reference>
<feature type="transmembrane region" description="Helical" evidence="6">
    <location>
        <begin position="60"/>
        <end position="80"/>
    </location>
</feature>
<dbReference type="AlphaFoldDB" id="E3J480"/>
<feature type="transmembrane region" description="Helical" evidence="6">
    <location>
        <begin position="112"/>
        <end position="135"/>
    </location>
</feature>
<dbReference type="CDD" id="cd17321">
    <property type="entry name" value="MFS_MMR_MDR_like"/>
    <property type="match status" value="1"/>
</dbReference>
<keyword evidence="3 6" id="KW-0812">Transmembrane</keyword>
<feature type="transmembrane region" description="Helical" evidence="6">
    <location>
        <begin position="87"/>
        <end position="106"/>
    </location>
</feature>
<dbReference type="GO" id="GO:0005886">
    <property type="term" value="C:plasma membrane"/>
    <property type="evidence" value="ECO:0007669"/>
    <property type="project" value="UniProtKB-SubCell"/>
</dbReference>
<feature type="transmembrane region" description="Helical" evidence="6">
    <location>
        <begin position="147"/>
        <end position="169"/>
    </location>
</feature>
<feature type="domain" description="Major facilitator superfamily (MFS) profile" evidence="7">
    <location>
        <begin position="22"/>
        <end position="473"/>
    </location>
</feature>
<dbReference type="PROSITE" id="PS50850">
    <property type="entry name" value="MFS"/>
    <property type="match status" value="1"/>
</dbReference>
<evidence type="ECO:0000313" key="9">
    <source>
        <dbReference type="Proteomes" id="UP000002484"/>
    </source>
</evidence>
<evidence type="ECO:0000256" key="2">
    <source>
        <dbReference type="ARBA" id="ARBA00022448"/>
    </source>
</evidence>
<evidence type="ECO:0000256" key="5">
    <source>
        <dbReference type="ARBA" id="ARBA00023136"/>
    </source>
</evidence>
<dbReference type="SUPFAM" id="SSF103473">
    <property type="entry name" value="MFS general substrate transporter"/>
    <property type="match status" value="1"/>
</dbReference>
<dbReference type="EMBL" id="CP002299">
    <property type="protein sequence ID" value="ADP81859.1"/>
    <property type="molecule type" value="Genomic_DNA"/>
</dbReference>
<feature type="transmembrane region" description="Helical" evidence="6">
    <location>
        <begin position="278"/>
        <end position="300"/>
    </location>
</feature>
<feature type="transmembrane region" description="Helical" evidence="6">
    <location>
        <begin position="344"/>
        <end position="362"/>
    </location>
</feature>
<feature type="transmembrane region" description="Helical" evidence="6">
    <location>
        <begin position="414"/>
        <end position="432"/>
    </location>
</feature>
<dbReference type="KEGG" id="fri:FraEuI1c_3852"/>
<organism evidence="8 9">
    <name type="scientific">Pseudofrankia inefficax (strain DSM 45817 / CECT 9037 / DDB 130130 / EuI1c)</name>
    <name type="common">Frankia inefficax</name>
    <dbReference type="NCBI Taxonomy" id="298654"/>
    <lineage>
        <taxon>Bacteria</taxon>
        <taxon>Bacillati</taxon>
        <taxon>Actinomycetota</taxon>
        <taxon>Actinomycetes</taxon>
        <taxon>Frankiales</taxon>
        <taxon>Frankiaceae</taxon>
        <taxon>Pseudofrankia</taxon>
    </lineage>
</organism>
<feature type="transmembrane region" description="Helical" evidence="6">
    <location>
        <begin position="452"/>
        <end position="472"/>
    </location>
</feature>